<organism evidence="1 2">
    <name type="scientific">Hymenobacter jejuensis</name>
    <dbReference type="NCBI Taxonomy" id="2502781"/>
    <lineage>
        <taxon>Bacteria</taxon>
        <taxon>Pseudomonadati</taxon>
        <taxon>Bacteroidota</taxon>
        <taxon>Cytophagia</taxon>
        <taxon>Cytophagales</taxon>
        <taxon>Hymenobacteraceae</taxon>
        <taxon>Hymenobacter</taxon>
    </lineage>
</organism>
<name>A0A5B7ZXW6_9BACT</name>
<accession>A0A5B7ZXW6</accession>
<dbReference type="AlphaFoldDB" id="A0A5B7ZXW6"/>
<evidence type="ECO:0000313" key="1">
    <source>
        <dbReference type="EMBL" id="QDA59353.1"/>
    </source>
</evidence>
<evidence type="ECO:0000313" key="2">
    <source>
        <dbReference type="Proteomes" id="UP000305398"/>
    </source>
</evidence>
<dbReference type="InterPro" id="IPR032719">
    <property type="entry name" value="WbsX"/>
</dbReference>
<dbReference type="KEGG" id="hyj:FHG12_04195"/>
<dbReference type="Gene3D" id="3.20.20.80">
    <property type="entry name" value="Glycosidases"/>
    <property type="match status" value="1"/>
</dbReference>
<protein>
    <submittedName>
        <fullName evidence="1">Glycosyl hydrolase</fullName>
    </submittedName>
</protein>
<dbReference type="EMBL" id="CP040896">
    <property type="protein sequence ID" value="QDA59353.1"/>
    <property type="molecule type" value="Genomic_DNA"/>
</dbReference>
<gene>
    <name evidence="1" type="ORF">FHG12_04195</name>
</gene>
<dbReference type="OrthoDB" id="9816424at2"/>
<keyword evidence="1" id="KW-0378">Hydrolase</keyword>
<sequence>MNLENKAPASDSSLRALAIYLPQFHPIPENDAWWGKGFTEWTNVTKARPRFPGHYQPQLPADLGFYDLRLAETREQQASMAREYGIHGFVYYHYWFNGRRILERPFEEVLKSGQPDFPFCLCWANENWSRRWDGQELDVLLRQTYSEDDDLNHIRYLAPMFADPRYIRVDGKPVFIVYRMDLFPNIKRTTDIWRNEAHRLGIGDLYLIQVDRVGHDGDLTATGFDAAMEFHPDYHHLPMRYVGKYKDRFFNKTGLYKPPYYKDNIYEYEKYIQNAMSKAQSKYKLFPGVTPDWDNSARRKQDATIFLGSTPELYENWLRDVVKKFKPYSKEENFIFINAWNEWAEGNHLEPCQKWGRQYLEATLNALNNGKSQDI</sequence>
<dbReference type="PANTHER" id="PTHR41244:SF1">
    <property type="entry name" value="GLYCOSYLTRANSFERASE"/>
    <property type="match status" value="1"/>
</dbReference>
<dbReference type="Pfam" id="PF14307">
    <property type="entry name" value="Glyco_tran_WbsX"/>
    <property type="match status" value="1"/>
</dbReference>
<reference evidence="1 2" key="1">
    <citation type="submission" date="2019-06" db="EMBL/GenBank/DDBJ databases">
        <authorList>
            <person name="Srinivasan S."/>
        </authorList>
    </citation>
    <scope>NUCLEOTIDE SEQUENCE [LARGE SCALE GENOMIC DNA]</scope>
    <source>
        <strain evidence="1 2">17J68-5</strain>
    </source>
</reference>
<dbReference type="GO" id="GO:0016787">
    <property type="term" value="F:hydrolase activity"/>
    <property type="evidence" value="ECO:0007669"/>
    <property type="project" value="UniProtKB-KW"/>
</dbReference>
<keyword evidence="2" id="KW-1185">Reference proteome</keyword>
<dbReference type="CDD" id="cd11579">
    <property type="entry name" value="Glyco_tran_WbsX"/>
    <property type="match status" value="1"/>
</dbReference>
<proteinExistence type="predicted"/>
<dbReference type="PANTHER" id="PTHR41244">
    <property type="entry name" value="RHAMNAN SYNTHESIS F"/>
    <property type="match status" value="1"/>
</dbReference>
<dbReference type="Proteomes" id="UP000305398">
    <property type="component" value="Chromosome"/>
</dbReference>